<name>A0AAD9GAF7_BABDI</name>
<dbReference type="GO" id="GO:0000339">
    <property type="term" value="F:RNA cap binding"/>
    <property type="evidence" value="ECO:0007669"/>
    <property type="project" value="InterPro"/>
</dbReference>
<evidence type="ECO:0000313" key="4">
    <source>
        <dbReference type="Proteomes" id="UP001195914"/>
    </source>
</evidence>
<sequence>MDELEVDIDDKGDALEQLVETRLDGDSIDGPEEPTSPPTKSRKRRISPSFDRLGDNRNSRDNRRDKNPRNRQDTNRDSPLRQKYRRTYTRLDQRAPFPPNFRMPILPPLNPQPAWNSEVARAKRWDTSIITLLDKFEFAKECINSLADLLSSIGDSSKPAFSSFEKSVEAFPIKTGAYASVVGLLKAKGKINLAEQMTQRLMHNLGSCISSGNRIGAIHLLRFLIGLHSSNVKSCRVLEIIEYLINAAKTLEGSNYEMQEEYFTATLAADNLMYIVVASIPWFSRDEFLKSKEIIKGFCSEVIDYNDRRNHKLAAVKNDIQLTLMSDSVEKETIKNPYMYIAAYREIRSVMEFSDRLTTSVECIKSLLNSEWISTTTYRFYQSKGIKDNIFHVGVTAPVSKDIAKVTDEIFHAITNIDIKQLKAFKPVPMHNLTLTQEYNIDDITIHDKWLLQEHVLHTVHAFKDDTALCAKQLLMLPHNSAYREYAIVEVLFNVMLSPIYNRHFTMLAVLVMQEMCNVEPRIEVIFLESYSKLVNIIPQLDTDVVCNMLNIGSYWFAVEFCKLRKDRPSQNQDDTDKVTENRSMDVEDVMDATEEMKEMIREKNAKLFSVMFKQDDSIVNFNNRLLDKISRLVYVDRLLAYSPEDLKDNIKTVIQPPIPSVQHALRDKPLEHKVFLNLLHFNKLNSEENDLRNSRIIGFINKFVNKEPLAEMPRNLFAEDKTADVEMTDETNAGPEGNEMHNNISKRWMQYQLILIFWETLLVFGNKSLTHLMRLIELHGDVLKHFVSHEKNVQFEDSTMFKILRLTHDTLRSNPKKFELVVDALLRMEILQPVEACKFVFVYFPTSDFFSNHSLWILDTAVNFVKDRLENARNRFNDDVGKSDIMRATLEERETDMNNLVICLMECINNRLAQGLTTELEEILENILKNIFILNVHSCAILKPLLEAVVRKGFHRRIIGVLNLAMLSQSVKPLF</sequence>
<dbReference type="Gene3D" id="1.25.40.180">
    <property type="match status" value="3"/>
</dbReference>
<comment type="caution">
    <text evidence="3">The sequence shown here is derived from an EMBL/GenBank/DDBJ whole genome shotgun (WGS) entry which is preliminary data.</text>
</comment>
<dbReference type="GO" id="GO:0005846">
    <property type="term" value="C:nuclear cap binding complex"/>
    <property type="evidence" value="ECO:0007669"/>
    <property type="project" value="InterPro"/>
</dbReference>
<feature type="domain" description="MIF4G-like type 2" evidence="2">
    <location>
        <begin position="723"/>
        <end position="909"/>
    </location>
</feature>
<dbReference type="SUPFAM" id="SSF48371">
    <property type="entry name" value="ARM repeat"/>
    <property type="match status" value="3"/>
</dbReference>
<reference evidence="3" key="1">
    <citation type="journal article" date="2014" name="Nucleic Acids Res.">
        <title>The evolutionary dynamics of variant antigen genes in Babesia reveal a history of genomic innovation underlying host-parasite interaction.</title>
        <authorList>
            <person name="Jackson A.P."/>
            <person name="Otto T.D."/>
            <person name="Darby A."/>
            <person name="Ramaprasad A."/>
            <person name="Xia D."/>
            <person name="Echaide I.E."/>
            <person name="Farber M."/>
            <person name="Gahlot S."/>
            <person name="Gamble J."/>
            <person name="Gupta D."/>
            <person name="Gupta Y."/>
            <person name="Jackson L."/>
            <person name="Malandrin L."/>
            <person name="Malas T.B."/>
            <person name="Moussa E."/>
            <person name="Nair M."/>
            <person name="Reid A.J."/>
            <person name="Sanders M."/>
            <person name="Sharma J."/>
            <person name="Tracey A."/>
            <person name="Quail M.A."/>
            <person name="Weir W."/>
            <person name="Wastling J.M."/>
            <person name="Hall N."/>
            <person name="Willadsen P."/>
            <person name="Lingelbach K."/>
            <person name="Shiels B."/>
            <person name="Tait A."/>
            <person name="Berriman M."/>
            <person name="Allred D.R."/>
            <person name="Pain A."/>
        </authorList>
    </citation>
    <scope>NUCLEOTIDE SEQUENCE</scope>
    <source>
        <strain evidence="3">1802A</strain>
    </source>
</reference>
<dbReference type="Proteomes" id="UP001195914">
    <property type="component" value="Unassembled WGS sequence"/>
</dbReference>
<dbReference type="InterPro" id="IPR016024">
    <property type="entry name" value="ARM-type_fold"/>
</dbReference>
<evidence type="ECO:0000259" key="2">
    <source>
        <dbReference type="Pfam" id="PF09090"/>
    </source>
</evidence>
<dbReference type="GO" id="GO:0005634">
    <property type="term" value="C:nucleus"/>
    <property type="evidence" value="ECO:0007669"/>
    <property type="project" value="TreeGrafter"/>
</dbReference>
<reference evidence="3" key="2">
    <citation type="submission" date="2021-05" db="EMBL/GenBank/DDBJ databases">
        <authorList>
            <person name="Pain A."/>
        </authorList>
    </citation>
    <scope>NUCLEOTIDE SEQUENCE</scope>
    <source>
        <strain evidence="3">1802A</strain>
    </source>
</reference>
<dbReference type="PANTHER" id="PTHR12412:SF2">
    <property type="entry name" value="NUCLEAR CAP-BINDING PROTEIN SUBUNIT 1"/>
    <property type="match status" value="1"/>
</dbReference>
<feature type="compositionally biased region" description="Basic and acidic residues" evidence="1">
    <location>
        <begin position="52"/>
        <end position="80"/>
    </location>
</feature>
<dbReference type="InterPro" id="IPR027159">
    <property type="entry name" value="CBP80"/>
</dbReference>
<dbReference type="InterPro" id="IPR015174">
    <property type="entry name" value="MIF4G-like_typ-2"/>
</dbReference>
<organism evidence="3 4">
    <name type="scientific">Babesia divergens</name>
    <dbReference type="NCBI Taxonomy" id="32595"/>
    <lineage>
        <taxon>Eukaryota</taxon>
        <taxon>Sar</taxon>
        <taxon>Alveolata</taxon>
        <taxon>Apicomplexa</taxon>
        <taxon>Aconoidasida</taxon>
        <taxon>Piroplasmida</taxon>
        <taxon>Babesiidae</taxon>
        <taxon>Babesia</taxon>
    </lineage>
</organism>
<dbReference type="GO" id="GO:0003729">
    <property type="term" value="F:mRNA binding"/>
    <property type="evidence" value="ECO:0007669"/>
    <property type="project" value="TreeGrafter"/>
</dbReference>
<dbReference type="EMBL" id="JAHBMH010000062">
    <property type="protein sequence ID" value="KAK1934833.1"/>
    <property type="molecule type" value="Genomic_DNA"/>
</dbReference>
<dbReference type="PANTHER" id="PTHR12412">
    <property type="entry name" value="CAP BINDING PROTEIN"/>
    <property type="match status" value="1"/>
</dbReference>
<evidence type="ECO:0000256" key="1">
    <source>
        <dbReference type="SAM" id="MobiDB-lite"/>
    </source>
</evidence>
<dbReference type="AlphaFoldDB" id="A0AAD9GAF7"/>
<keyword evidence="4" id="KW-1185">Reference proteome</keyword>
<accession>A0AAD9GAF7</accession>
<proteinExistence type="predicted"/>
<evidence type="ECO:0000313" key="3">
    <source>
        <dbReference type="EMBL" id="KAK1934833.1"/>
    </source>
</evidence>
<protein>
    <recommendedName>
        <fullName evidence="2">MIF4G-like type 2 domain-containing protein</fullName>
    </recommendedName>
</protein>
<feature type="region of interest" description="Disordered" evidence="1">
    <location>
        <begin position="19"/>
        <end position="96"/>
    </location>
</feature>
<dbReference type="GO" id="GO:0000184">
    <property type="term" value="P:nuclear-transcribed mRNA catabolic process, nonsense-mediated decay"/>
    <property type="evidence" value="ECO:0007669"/>
    <property type="project" value="TreeGrafter"/>
</dbReference>
<gene>
    <name evidence="3" type="ORF">X943_002069</name>
</gene>
<dbReference type="GO" id="GO:0006406">
    <property type="term" value="P:mRNA export from nucleus"/>
    <property type="evidence" value="ECO:0007669"/>
    <property type="project" value="InterPro"/>
</dbReference>
<dbReference type="Pfam" id="PF09090">
    <property type="entry name" value="MIF4G_like_2"/>
    <property type="match status" value="1"/>
</dbReference>